<evidence type="ECO:0000256" key="5">
    <source>
        <dbReference type="SAM" id="Phobius"/>
    </source>
</evidence>
<protein>
    <submittedName>
        <fullName evidence="7">Mechanosensitive ion channel protein MscS</fullName>
    </submittedName>
</protein>
<dbReference type="RefSeq" id="WP_188855112.1">
    <property type="nucleotide sequence ID" value="NZ_BMJJ01000017.1"/>
</dbReference>
<feature type="transmembrane region" description="Helical" evidence="5">
    <location>
        <begin position="73"/>
        <end position="100"/>
    </location>
</feature>
<dbReference type="SUPFAM" id="SSF50182">
    <property type="entry name" value="Sm-like ribonucleoproteins"/>
    <property type="match status" value="1"/>
</dbReference>
<evidence type="ECO:0000256" key="1">
    <source>
        <dbReference type="ARBA" id="ARBA00004370"/>
    </source>
</evidence>
<dbReference type="InterPro" id="IPR010920">
    <property type="entry name" value="LSM_dom_sf"/>
</dbReference>
<keyword evidence="3 5" id="KW-1133">Transmembrane helix</keyword>
<name>A0A917DJA8_9HYPH</name>
<keyword evidence="2 5" id="KW-0812">Transmembrane</keyword>
<dbReference type="Gene3D" id="2.30.30.60">
    <property type="match status" value="1"/>
</dbReference>
<evidence type="ECO:0000259" key="6">
    <source>
        <dbReference type="Pfam" id="PF00924"/>
    </source>
</evidence>
<dbReference type="AlphaFoldDB" id="A0A917DJA8"/>
<organism evidence="7 8">
    <name type="scientific">Aureimonas glaciei</name>
    <dbReference type="NCBI Taxonomy" id="1776957"/>
    <lineage>
        <taxon>Bacteria</taxon>
        <taxon>Pseudomonadati</taxon>
        <taxon>Pseudomonadota</taxon>
        <taxon>Alphaproteobacteria</taxon>
        <taxon>Hyphomicrobiales</taxon>
        <taxon>Aurantimonadaceae</taxon>
        <taxon>Aureimonas</taxon>
    </lineage>
</organism>
<keyword evidence="8" id="KW-1185">Reference proteome</keyword>
<evidence type="ECO:0000256" key="4">
    <source>
        <dbReference type="ARBA" id="ARBA00023136"/>
    </source>
</evidence>
<gene>
    <name evidence="7" type="ORF">GCM10011335_49520</name>
</gene>
<evidence type="ECO:0000313" key="7">
    <source>
        <dbReference type="EMBL" id="GGD40889.1"/>
    </source>
</evidence>
<sequence length="301" mass="32495">MPDFISQKAADNLGISLAILLGLLACRWAAELWTSRGTDAVAARQRRFTIRAVTNALIAVSLLGVWLSEIQNLVFSLAAVMVALVIATKELLMCVAGALLRLGGHLFKVGDRIEINGLHGEVIDHGLFSTTIMETPRASLGHAGTGRRMTLPNSLFLACPVRVEAQPRQFAPHRFTLTLEHAVPVAHALSRLEAGAEAALAEDMDRATRFHRLAVAKTGVDIAGPGFEVTLATSELGKLQFHVMLYCLAQDARALEQEITLGFLADLENLAVPDAEPARPKLSESWDALARKLRDPRSSAA</sequence>
<comment type="subcellular location">
    <subcellularLocation>
        <location evidence="1">Membrane</location>
    </subcellularLocation>
</comment>
<proteinExistence type="predicted"/>
<dbReference type="PANTHER" id="PTHR30566">
    <property type="entry name" value="YNAI-RELATED MECHANOSENSITIVE ION CHANNEL"/>
    <property type="match status" value="1"/>
</dbReference>
<keyword evidence="4 5" id="KW-0472">Membrane</keyword>
<accession>A0A917DJA8</accession>
<dbReference type="EMBL" id="BMJJ01000017">
    <property type="protein sequence ID" value="GGD40889.1"/>
    <property type="molecule type" value="Genomic_DNA"/>
</dbReference>
<dbReference type="InterPro" id="IPR006685">
    <property type="entry name" value="MscS_channel_2nd"/>
</dbReference>
<dbReference type="Proteomes" id="UP000613160">
    <property type="component" value="Unassembled WGS sequence"/>
</dbReference>
<feature type="transmembrane region" description="Helical" evidence="5">
    <location>
        <begin position="12"/>
        <end position="30"/>
    </location>
</feature>
<dbReference type="Pfam" id="PF00924">
    <property type="entry name" value="MS_channel_2nd"/>
    <property type="match status" value="1"/>
</dbReference>
<dbReference type="PANTHER" id="PTHR30566:SF27">
    <property type="entry name" value="MECHANOSENSITIVE ION CHANNEL PROTEIN"/>
    <property type="match status" value="1"/>
</dbReference>
<comment type="caution">
    <text evidence="7">The sequence shown here is derived from an EMBL/GenBank/DDBJ whole genome shotgun (WGS) entry which is preliminary data.</text>
</comment>
<feature type="transmembrane region" description="Helical" evidence="5">
    <location>
        <begin position="50"/>
        <end position="67"/>
    </location>
</feature>
<reference evidence="7" key="1">
    <citation type="journal article" date="2014" name="Int. J. Syst. Evol. Microbiol.">
        <title>Complete genome sequence of Corynebacterium casei LMG S-19264T (=DSM 44701T), isolated from a smear-ripened cheese.</title>
        <authorList>
            <consortium name="US DOE Joint Genome Institute (JGI-PGF)"/>
            <person name="Walter F."/>
            <person name="Albersmeier A."/>
            <person name="Kalinowski J."/>
            <person name="Ruckert C."/>
        </authorList>
    </citation>
    <scope>NUCLEOTIDE SEQUENCE</scope>
    <source>
        <strain evidence="7">CGMCC 1.15493</strain>
    </source>
</reference>
<dbReference type="GO" id="GO:0008381">
    <property type="term" value="F:mechanosensitive monoatomic ion channel activity"/>
    <property type="evidence" value="ECO:0007669"/>
    <property type="project" value="UniProtKB-ARBA"/>
</dbReference>
<reference evidence="7" key="2">
    <citation type="submission" date="2020-09" db="EMBL/GenBank/DDBJ databases">
        <authorList>
            <person name="Sun Q."/>
            <person name="Zhou Y."/>
        </authorList>
    </citation>
    <scope>NUCLEOTIDE SEQUENCE</scope>
    <source>
        <strain evidence="7">CGMCC 1.15493</strain>
    </source>
</reference>
<feature type="domain" description="Mechanosensitive ion channel MscS" evidence="6">
    <location>
        <begin position="97"/>
        <end position="134"/>
    </location>
</feature>
<evidence type="ECO:0000256" key="3">
    <source>
        <dbReference type="ARBA" id="ARBA00022989"/>
    </source>
</evidence>
<dbReference type="InterPro" id="IPR023408">
    <property type="entry name" value="MscS_beta-dom_sf"/>
</dbReference>
<evidence type="ECO:0000313" key="8">
    <source>
        <dbReference type="Proteomes" id="UP000613160"/>
    </source>
</evidence>
<evidence type="ECO:0000256" key="2">
    <source>
        <dbReference type="ARBA" id="ARBA00022692"/>
    </source>
</evidence>
<dbReference type="GO" id="GO:0016020">
    <property type="term" value="C:membrane"/>
    <property type="evidence" value="ECO:0007669"/>
    <property type="project" value="UniProtKB-SubCell"/>
</dbReference>